<evidence type="ECO:0000256" key="1">
    <source>
        <dbReference type="ARBA" id="ARBA00001964"/>
    </source>
</evidence>
<dbReference type="CDD" id="cd07033">
    <property type="entry name" value="TPP_PYR_DXS_TK_like"/>
    <property type="match status" value="1"/>
</dbReference>
<dbReference type="SUPFAM" id="SSF52518">
    <property type="entry name" value="Thiamin diphosphate-binding fold (THDP-binding)"/>
    <property type="match status" value="1"/>
</dbReference>
<organism evidence="5 6">
    <name type="scientific">Kitasatospora viridis</name>
    <dbReference type="NCBI Taxonomy" id="281105"/>
    <lineage>
        <taxon>Bacteria</taxon>
        <taxon>Bacillati</taxon>
        <taxon>Actinomycetota</taxon>
        <taxon>Actinomycetes</taxon>
        <taxon>Kitasatosporales</taxon>
        <taxon>Streptomycetaceae</taxon>
        <taxon>Kitasatospora</taxon>
    </lineage>
</organism>
<dbReference type="SUPFAM" id="SSF52922">
    <property type="entry name" value="TK C-terminal domain-like"/>
    <property type="match status" value="1"/>
</dbReference>
<proteinExistence type="inferred from homology"/>
<feature type="domain" description="Transketolase-like pyrimidine-binding" evidence="4">
    <location>
        <begin position="21"/>
        <end position="184"/>
    </location>
</feature>
<dbReference type="InterPro" id="IPR033248">
    <property type="entry name" value="Transketolase_C"/>
</dbReference>
<dbReference type="PANTHER" id="PTHR43825">
    <property type="entry name" value="PYRUVATE DEHYDROGENASE E1 COMPONENT"/>
    <property type="match status" value="1"/>
</dbReference>
<accession>A0A561UCM4</accession>
<evidence type="ECO:0000256" key="3">
    <source>
        <dbReference type="ARBA" id="ARBA00023052"/>
    </source>
</evidence>
<name>A0A561UCM4_9ACTN</name>
<gene>
    <name evidence="5" type="ORF">FHX73_11872</name>
</gene>
<evidence type="ECO:0000256" key="2">
    <source>
        <dbReference type="ARBA" id="ARBA00007131"/>
    </source>
</evidence>
<dbReference type="InterPro" id="IPR029061">
    <property type="entry name" value="THDP-binding"/>
</dbReference>
<sequence>MTTAEERPAPVEDSWAALYQGAARDTYRRTLLELARTDERIHCVDSDMGGFEDGFAAELPGQYVNVGIAEANLFGLSAGLAAAGLIPFANTMSAFATTRAAEQLKLDVAGSSLPVRIVATHGGLSAGHYGPSHHALQDLAILRTMPQLTVLVPADAGETALAVRAAAYHPGPVFIRLGRNPTPQVHPEPYAFTIGEAVRLVDGDDVALLATGPLPVHYALTAARLLAERGISARVLNMHTIKPLDRAAVLAAAQETAGLVTVEDHLVVGGLGGAVSELVTSEHPCRVRRVGIEDRYLDSVGDERDLLEDGGVTVDRIVTEALTLLGAARSDSPDQRRK</sequence>
<dbReference type="Pfam" id="PF02779">
    <property type="entry name" value="Transket_pyr"/>
    <property type="match status" value="1"/>
</dbReference>
<dbReference type="Gene3D" id="3.40.50.970">
    <property type="match status" value="1"/>
</dbReference>
<dbReference type="InterPro" id="IPR005475">
    <property type="entry name" value="Transketolase-like_Pyr-bd"/>
</dbReference>
<comment type="similarity">
    <text evidence="2">Belongs to the transketolase family.</text>
</comment>
<dbReference type="InterPro" id="IPR009014">
    <property type="entry name" value="Transketo_C/PFOR_II"/>
</dbReference>
<dbReference type="InterPro" id="IPR051157">
    <property type="entry name" value="PDH/Transketolase"/>
</dbReference>
<dbReference type="PANTHER" id="PTHR43825:SF1">
    <property type="entry name" value="TRANSKETOLASE-LIKE PYRIMIDINE-BINDING DOMAIN-CONTAINING PROTEIN"/>
    <property type="match status" value="1"/>
</dbReference>
<dbReference type="Proteomes" id="UP000317940">
    <property type="component" value="Unassembled WGS sequence"/>
</dbReference>
<evidence type="ECO:0000313" key="6">
    <source>
        <dbReference type="Proteomes" id="UP000317940"/>
    </source>
</evidence>
<dbReference type="Pfam" id="PF02780">
    <property type="entry name" value="Transketolase_C"/>
    <property type="match status" value="1"/>
</dbReference>
<protein>
    <submittedName>
        <fullName evidence="5">Transketolase subunit B</fullName>
    </submittedName>
</protein>
<dbReference type="SMART" id="SM00861">
    <property type="entry name" value="Transket_pyr"/>
    <property type="match status" value="1"/>
</dbReference>
<dbReference type="EMBL" id="VIWT01000001">
    <property type="protein sequence ID" value="TWF97097.1"/>
    <property type="molecule type" value="Genomic_DNA"/>
</dbReference>
<dbReference type="Gene3D" id="3.40.50.920">
    <property type="match status" value="1"/>
</dbReference>
<keyword evidence="3" id="KW-0786">Thiamine pyrophosphate</keyword>
<comment type="caution">
    <text evidence="5">The sequence shown here is derived from an EMBL/GenBank/DDBJ whole genome shotgun (WGS) entry which is preliminary data.</text>
</comment>
<keyword evidence="6" id="KW-1185">Reference proteome</keyword>
<dbReference type="GO" id="GO:0000287">
    <property type="term" value="F:magnesium ion binding"/>
    <property type="evidence" value="ECO:0007669"/>
    <property type="project" value="UniProtKB-ARBA"/>
</dbReference>
<comment type="cofactor">
    <cofactor evidence="1">
        <name>thiamine diphosphate</name>
        <dbReference type="ChEBI" id="CHEBI:58937"/>
    </cofactor>
</comment>
<dbReference type="OrthoDB" id="8732661at2"/>
<dbReference type="AlphaFoldDB" id="A0A561UCM4"/>
<evidence type="ECO:0000313" key="5">
    <source>
        <dbReference type="EMBL" id="TWF97097.1"/>
    </source>
</evidence>
<evidence type="ECO:0000259" key="4">
    <source>
        <dbReference type="SMART" id="SM00861"/>
    </source>
</evidence>
<reference evidence="5 6" key="1">
    <citation type="submission" date="2019-06" db="EMBL/GenBank/DDBJ databases">
        <title>Sequencing the genomes of 1000 actinobacteria strains.</title>
        <authorList>
            <person name="Klenk H.-P."/>
        </authorList>
    </citation>
    <scope>NUCLEOTIDE SEQUENCE [LARGE SCALE GENOMIC DNA]</scope>
    <source>
        <strain evidence="5 6">DSM 44826</strain>
    </source>
</reference>
<dbReference type="FunFam" id="3.40.50.970:FF:000129">
    <property type="entry name" value="Transketolase"/>
    <property type="match status" value="1"/>
</dbReference>
<dbReference type="RefSeq" id="WP_145903367.1">
    <property type="nucleotide sequence ID" value="NZ_BAAAMZ010000039.1"/>
</dbReference>